<dbReference type="OrthoDB" id="5288421at2"/>
<keyword evidence="1" id="KW-0378">Hydrolase</keyword>
<dbReference type="EMBL" id="CP043046">
    <property type="protein sequence ID" value="QEI04781.1"/>
    <property type="molecule type" value="Genomic_DNA"/>
</dbReference>
<dbReference type="GO" id="GO:0006508">
    <property type="term" value="P:proteolysis"/>
    <property type="evidence" value="ECO:0007669"/>
    <property type="project" value="UniProtKB-KW"/>
</dbReference>
<feature type="domain" description="Microcystin LR degradation protein MlrC N-terminal" evidence="3">
    <location>
        <begin position="2"/>
        <end position="292"/>
    </location>
</feature>
<evidence type="ECO:0000259" key="3">
    <source>
        <dbReference type="Pfam" id="PF07364"/>
    </source>
</evidence>
<comment type="similarity">
    <text evidence="1">Belongs to the peptidase M81 family.</text>
</comment>
<feature type="domain" description="Microcystin LR degradation protein MlrC C-terminal" evidence="2">
    <location>
        <begin position="300"/>
        <end position="473"/>
    </location>
</feature>
<dbReference type="Pfam" id="PF07364">
    <property type="entry name" value="DUF1485"/>
    <property type="match status" value="1"/>
</dbReference>
<sequence>MRVFSGALATETNTFGPMPTGIAAFHERAYFRAGEHPDKMQMHSGPLWAAREVGPARGWTLIEGLVAAAVPNGLTTRHAYETLRDDLLNDLRAALPVDMALIGLHGAMVADGYEDCEGDLLARIREIAGPDTVIGATLDPHTHLSQKMTDSADVLICWKEYPHTDILERARELVQICADTHAGKIRPQAAVVDTGMIVSLHTTRQPARGFVDRCTALEGKDGILSVSIVHGFAWGDVPDMGTKMLVYSDALQDPSGVRANAVAQEIADALCAARDQFESPWPDIDTALDDALATDGSIVLADSADNAGGGAPSDSTYILRRLFERGIDSACVGPLWDAGAVKLAFDAGVGARLPMRIGGKICPQSGDPVDAIWTVKALKRDMLMNGLAGTLAKLGDCALIESQGVAVVICTIRTQAFGRDLFTQLGLNPEDRKIVVVKSSQHFYASFAPLAAKVIYVGAPGVVVRDLSMLPFANISRPKWPMDR</sequence>
<comment type="function">
    <text evidence="1">Involved in peptidolytic degradation of cyclic heptapeptide hepatotoxin microcystin (MC).</text>
</comment>
<keyword evidence="5" id="KW-1185">Reference proteome</keyword>
<proteinExistence type="inferred from homology"/>
<keyword evidence="1" id="KW-0479">Metal-binding</keyword>
<gene>
    <name evidence="4" type="ORF">FXN63_02190</name>
</gene>
<keyword evidence="1" id="KW-0482">Metalloprotease</keyword>
<dbReference type="InterPro" id="IPR010799">
    <property type="entry name" value="MlrC_C"/>
</dbReference>
<protein>
    <recommendedName>
        <fullName evidence="1">Microcystinase C</fullName>
        <shortName evidence="1">MlrC</shortName>
    </recommendedName>
</protein>
<dbReference type="GO" id="GO:0008237">
    <property type="term" value="F:metallopeptidase activity"/>
    <property type="evidence" value="ECO:0007669"/>
    <property type="project" value="UniProtKB-KW"/>
</dbReference>
<evidence type="ECO:0000256" key="1">
    <source>
        <dbReference type="PIRNR" id="PIRNR012702"/>
    </source>
</evidence>
<dbReference type="GO" id="GO:0046872">
    <property type="term" value="F:metal ion binding"/>
    <property type="evidence" value="ECO:0007669"/>
    <property type="project" value="UniProtKB-KW"/>
</dbReference>
<dbReference type="InterPro" id="IPR009197">
    <property type="entry name" value="MlrC"/>
</dbReference>
<reference evidence="4 5" key="1">
    <citation type="submission" date="2019-08" db="EMBL/GenBank/DDBJ databases">
        <title>Amphibian skin-associated Pigmentiphaga: genome sequence and occurrence across geography and hosts.</title>
        <authorList>
            <person name="Bletz M.C."/>
            <person name="Bunk B."/>
            <person name="Sproeer C."/>
            <person name="Biwer P."/>
            <person name="Reiter S."/>
            <person name="Rabemananjara F.C.E."/>
            <person name="Schulz S."/>
            <person name="Overmann J."/>
            <person name="Vences M."/>
        </authorList>
    </citation>
    <scope>NUCLEOTIDE SEQUENCE [LARGE SCALE GENOMIC DNA]</scope>
    <source>
        <strain evidence="4 5">Mada1488</strain>
    </source>
</reference>
<accession>A0A5C0AVS9</accession>
<dbReference type="InterPro" id="IPR015995">
    <property type="entry name" value="MlrC_N"/>
</dbReference>
<dbReference type="Proteomes" id="UP000325161">
    <property type="component" value="Chromosome"/>
</dbReference>
<dbReference type="KEGG" id="pacr:FXN63_02190"/>
<dbReference type="AlphaFoldDB" id="A0A5C0AVS9"/>
<dbReference type="Pfam" id="PF07171">
    <property type="entry name" value="MlrC_C"/>
    <property type="match status" value="1"/>
</dbReference>
<comment type="cofactor">
    <cofactor evidence="1">
        <name>Zn(2+)</name>
        <dbReference type="ChEBI" id="CHEBI:29105"/>
    </cofactor>
    <text evidence="1">Binds 1 zinc ion per subunit.</text>
</comment>
<evidence type="ECO:0000313" key="5">
    <source>
        <dbReference type="Proteomes" id="UP000325161"/>
    </source>
</evidence>
<organism evidence="4 5">
    <name type="scientific">Pigmentiphaga aceris</name>
    <dbReference type="NCBI Taxonomy" id="1940612"/>
    <lineage>
        <taxon>Bacteria</taxon>
        <taxon>Pseudomonadati</taxon>
        <taxon>Pseudomonadota</taxon>
        <taxon>Betaproteobacteria</taxon>
        <taxon>Burkholderiales</taxon>
        <taxon>Alcaligenaceae</taxon>
        <taxon>Pigmentiphaga</taxon>
    </lineage>
</organism>
<evidence type="ECO:0000313" key="4">
    <source>
        <dbReference type="EMBL" id="QEI04781.1"/>
    </source>
</evidence>
<evidence type="ECO:0000259" key="2">
    <source>
        <dbReference type="Pfam" id="PF07171"/>
    </source>
</evidence>
<dbReference type="RefSeq" id="WP_148812418.1">
    <property type="nucleotide sequence ID" value="NZ_CP043046.1"/>
</dbReference>
<name>A0A5C0AVS9_9BURK</name>
<dbReference type="PIRSF" id="PIRSF012702">
    <property type="entry name" value="UCP012702"/>
    <property type="match status" value="1"/>
</dbReference>
<keyword evidence="1" id="KW-0645">Protease</keyword>